<gene>
    <name evidence="2" type="ORF">K8V08_01005</name>
</gene>
<evidence type="ECO:0000313" key="3">
    <source>
        <dbReference type="Proteomes" id="UP000784435"/>
    </source>
</evidence>
<name>A0A921SML8_9MICO</name>
<keyword evidence="1" id="KW-1133">Transmembrane helix</keyword>
<feature type="transmembrane region" description="Helical" evidence="1">
    <location>
        <begin position="97"/>
        <end position="115"/>
    </location>
</feature>
<feature type="transmembrane region" description="Helical" evidence="1">
    <location>
        <begin position="39"/>
        <end position="58"/>
    </location>
</feature>
<evidence type="ECO:0000313" key="2">
    <source>
        <dbReference type="EMBL" id="HJG78972.1"/>
    </source>
</evidence>
<dbReference type="AlphaFoldDB" id="A0A921SML8"/>
<proteinExistence type="predicted"/>
<evidence type="ECO:0000256" key="1">
    <source>
        <dbReference type="SAM" id="Phobius"/>
    </source>
</evidence>
<reference evidence="2" key="1">
    <citation type="journal article" date="2021" name="PeerJ">
        <title>Extensive microbial diversity within the chicken gut microbiome revealed by metagenomics and culture.</title>
        <authorList>
            <person name="Gilroy R."/>
            <person name="Ravi A."/>
            <person name="Getino M."/>
            <person name="Pursley I."/>
            <person name="Horton D.L."/>
            <person name="Alikhan N.F."/>
            <person name="Baker D."/>
            <person name="Gharbi K."/>
            <person name="Hall N."/>
            <person name="Watson M."/>
            <person name="Adriaenssens E.M."/>
            <person name="Foster-Nyarko E."/>
            <person name="Jarju S."/>
            <person name="Secka A."/>
            <person name="Antonio M."/>
            <person name="Oren A."/>
            <person name="Chaudhuri R.R."/>
            <person name="La Ragione R."/>
            <person name="Hildebrand F."/>
            <person name="Pallen M.J."/>
        </authorList>
    </citation>
    <scope>NUCLEOTIDE SEQUENCE</scope>
    <source>
        <strain evidence="2">ChiGjej5B5-7349</strain>
    </source>
</reference>
<dbReference type="Proteomes" id="UP000784435">
    <property type="component" value="Unassembled WGS sequence"/>
</dbReference>
<reference evidence="2" key="2">
    <citation type="submission" date="2021-09" db="EMBL/GenBank/DDBJ databases">
        <authorList>
            <person name="Gilroy R."/>
        </authorList>
    </citation>
    <scope>NUCLEOTIDE SEQUENCE</scope>
    <source>
        <strain evidence="2">ChiGjej5B5-7349</strain>
    </source>
</reference>
<feature type="transmembrane region" description="Helical" evidence="1">
    <location>
        <begin position="65"/>
        <end position="85"/>
    </location>
</feature>
<comment type="caution">
    <text evidence="2">The sequence shown here is derived from an EMBL/GenBank/DDBJ whole genome shotgun (WGS) entry which is preliminary data.</text>
</comment>
<dbReference type="InterPro" id="IPR021414">
    <property type="entry name" value="DUF3054"/>
</dbReference>
<dbReference type="Pfam" id="PF11255">
    <property type="entry name" value="DUF3054"/>
    <property type="match status" value="1"/>
</dbReference>
<protein>
    <submittedName>
        <fullName evidence="2">DUF3054 domain-containing protein</fullName>
    </submittedName>
</protein>
<sequence>MASKKSSHLVLALAVDLVLVVAFVIVGHVQHYRSLDPAALLQTAWPFLVSLAVAWVLTRVWQKPLAPLTTGTGIWAITVLVGLVLRAIGGVSVAEPFLIVAAGLNFVTLVGWRLIASAAVGRGAR</sequence>
<organism evidence="2 3">
    <name type="scientific">Brevibacterium senegalense</name>
    <dbReference type="NCBI Taxonomy" id="1033736"/>
    <lineage>
        <taxon>Bacteria</taxon>
        <taxon>Bacillati</taxon>
        <taxon>Actinomycetota</taxon>
        <taxon>Actinomycetes</taxon>
        <taxon>Micrococcales</taxon>
        <taxon>Brevibacteriaceae</taxon>
        <taxon>Brevibacterium</taxon>
    </lineage>
</organism>
<feature type="transmembrane region" description="Helical" evidence="1">
    <location>
        <begin position="9"/>
        <end position="27"/>
    </location>
</feature>
<keyword evidence="1" id="KW-0812">Transmembrane</keyword>
<dbReference type="EMBL" id="DYUK01000021">
    <property type="protein sequence ID" value="HJG78972.1"/>
    <property type="molecule type" value="Genomic_DNA"/>
</dbReference>
<accession>A0A921SML8</accession>
<keyword evidence="1" id="KW-0472">Membrane</keyword>